<reference evidence="2" key="1">
    <citation type="submission" date="2020-05" db="EMBL/GenBank/DDBJ databases">
        <authorList>
            <person name="Chiriac C."/>
            <person name="Salcher M."/>
            <person name="Ghai R."/>
            <person name="Kavagutti S V."/>
        </authorList>
    </citation>
    <scope>NUCLEOTIDE SEQUENCE</scope>
</reference>
<evidence type="ECO:0000256" key="1">
    <source>
        <dbReference type="SAM" id="Phobius"/>
    </source>
</evidence>
<organism evidence="2">
    <name type="scientific">freshwater metagenome</name>
    <dbReference type="NCBI Taxonomy" id="449393"/>
    <lineage>
        <taxon>unclassified sequences</taxon>
        <taxon>metagenomes</taxon>
        <taxon>ecological metagenomes</taxon>
    </lineage>
</organism>
<accession>A0A6J6F3W6</accession>
<dbReference type="AlphaFoldDB" id="A0A6J6F3W6"/>
<evidence type="ECO:0000313" key="2">
    <source>
        <dbReference type="EMBL" id="CAB4583236.1"/>
    </source>
</evidence>
<name>A0A6J6F3W6_9ZZZZ</name>
<evidence type="ECO:0000313" key="3">
    <source>
        <dbReference type="EMBL" id="CAB4673492.1"/>
    </source>
</evidence>
<feature type="transmembrane region" description="Helical" evidence="1">
    <location>
        <begin position="273"/>
        <end position="292"/>
    </location>
</feature>
<feature type="transmembrane region" description="Helical" evidence="1">
    <location>
        <begin position="26"/>
        <end position="45"/>
    </location>
</feature>
<keyword evidence="1" id="KW-0472">Membrane</keyword>
<sequence>MKRNSEAFDANPWQGRTRKYDIVKEGVIALVVVSLVTLSLSAFFGSPDEKPLTFKNWATTNADNFYATAVQELAGSSGTATYGAPYNENGDGLNVGPLWLQKWAGVTHMIDAANDFVIAPLSTQVLSTEIASALATWNAASDSVKESWAASYDDAINKVEGDIGAVPAGPYGPVPALAAGLTSMAKSGGLDAALLSQGGFFQTDNTKQILFFGDGAYLDDAGTAANLQGGTWGMMNETGRYPGQAWLWLYSFWYQIPPFNNEESKPIGANADAYILFIMGGMSLGLILIPLIPGVRSLPMLIPIHRRIWRRYYEEEGL</sequence>
<proteinExistence type="predicted"/>
<dbReference type="EMBL" id="CAEZWY010000070">
    <property type="protein sequence ID" value="CAB4673492.1"/>
    <property type="molecule type" value="Genomic_DNA"/>
</dbReference>
<dbReference type="EMBL" id="CAEZUF010000001">
    <property type="protein sequence ID" value="CAB4583236.1"/>
    <property type="molecule type" value="Genomic_DNA"/>
</dbReference>
<keyword evidence="1" id="KW-1133">Transmembrane helix</keyword>
<keyword evidence="1" id="KW-0812">Transmembrane</keyword>
<protein>
    <submittedName>
        <fullName evidence="2">Unannotated protein</fullName>
    </submittedName>
</protein>
<gene>
    <name evidence="2" type="ORF">UFOPK1791_00042</name>
    <name evidence="3" type="ORF">UFOPK2312_00704</name>
</gene>